<reference evidence="2" key="1">
    <citation type="submission" date="2023-11" db="EMBL/GenBank/DDBJ databases">
        <title>Genome assemblies of two species of porcelain crab, Petrolisthes cinctipes and Petrolisthes manimaculis (Anomura: Porcellanidae).</title>
        <authorList>
            <person name="Angst P."/>
        </authorList>
    </citation>
    <scope>NUCLEOTIDE SEQUENCE</scope>
    <source>
        <strain evidence="2">PB745_02</strain>
        <tissue evidence="2">Gill</tissue>
    </source>
</reference>
<evidence type="ECO:0000256" key="1">
    <source>
        <dbReference type="SAM" id="MobiDB-lite"/>
    </source>
</evidence>
<feature type="compositionally biased region" description="Low complexity" evidence="1">
    <location>
        <begin position="56"/>
        <end position="84"/>
    </location>
</feature>
<feature type="compositionally biased region" description="Polar residues" evidence="1">
    <location>
        <begin position="146"/>
        <end position="156"/>
    </location>
</feature>
<feature type="region of interest" description="Disordered" evidence="1">
    <location>
        <begin position="123"/>
        <end position="156"/>
    </location>
</feature>
<name>A0AAE1NQH6_9EUCA</name>
<evidence type="ECO:0000313" key="2">
    <source>
        <dbReference type="EMBL" id="KAK4293422.1"/>
    </source>
</evidence>
<dbReference type="EMBL" id="JAWZYT010004551">
    <property type="protein sequence ID" value="KAK4293422.1"/>
    <property type="molecule type" value="Genomic_DNA"/>
</dbReference>
<evidence type="ECO:0000313" key="3">
    <source>
        <dbReference type="Proteomes" id="UP001292094"/>
    </source>
</evidence>
<dbReference type="Proteomes" id="UP001292094">
    <property type="component" value="Unassembled WGS sequence"/>
</dbReference>
<organism evidence="2 3">
    <name type="scientific">Petrolisthes manimaculis</name>
    <dbReference type="NCBI Taxonomy" id="1843537"/>
    <lineage>
        <taxon>Eukaryota</taxon>
        <taxon>Metazoa</taxon>
        <taxon>Ecdysozoa</taxon>
        <taxon>Arthropoda</taxon>
        <taxon>Crustacea</taxon>
        <taxon>Multicrustacea</taxon>
        <taxon>Malacostraca</taxon>
        <taxon>Eumalacostraca</taxon>
        <taxon>Eucarida</taxon>
        <taxon>Decapoda</taxon>
        <taxon>Pleocyemata</taxon>
        <taxon>Anomura</taxon>
        <taxon>Galatheoidea</taxon>
        <taxon>Porcellanidae</taxon>
        <taxon>Petrolisthes</taxon>
    </lineage>
</organism>
<dbReference type="AlphaFoldDB" id="A0AAE1NQH6"/>
<feature type="compositionally biased region" description="Low complexity" evidence="1">
    <location>
        <begin position="126"/>
        <end position="145"/>
    </location>
</feature>
<protein>
    <submittedName>
        <fullName evidence="2">Uncharacterized protein</fullName>
    </submittedName>
</protein>
<keyword evidence="3" id="KW-1185">Reference proteome</keyword>
<gene>
    <name evidence="2" type="ORF">Pmani_033883</name>
</gene>
<comment type="caution">
    <text evidence="2">The sequence shown here is derived from an EMBL/GenBank/DDBJ whole genome shotgun (WGS) entry which is preliminary data.</text>
</comment>
<feature type="region of interest" description="Disordered" evidence="1">
    <location>
        <begin position="56"/>
        <end position="89"/>
    </location>
</feature>
<proteinExistence type="predicted"/>
<sequence>MLPPCDTEMTSEEEAVTIEPQYDGVIMLSPEAVLFSDARPRPDGSKVYHVFERTLTAETNTPTTPRDDNTTTTTHSDDNNTTTTHSDDFHSRRDQLFSQAHENTLHGIQQVLAESGLVNQEWCEGNHNTADNNTNNNNNNNNTTTFSQPSEFSSPTHHNLPHLCLSQNQHLIPSRLHQFEMMFPIQQKRRLLKRLKRKGIGNVEFEPENHRINIKTRRSVSTILSVLCRVDPTARHLGSYRDSLFEDEAAAAEEEEDNSGGVGR</sequence>
<accession>A0AAE1NQH6</accession>